<dbReference type="PANTHER" id="PTHR46481">
    <property type="entry name" value="ZINC FINGER BED DOMAIN-CONTAINING PROTEIN 4"/>
    <property type="match status" value="1"/>
</dbReference>
<evidence type="ECO:0000313" key="8">
    <source>
        <dbReference type="Proteomes" id="UP000198287"/>
    </source>
</evidence>
<dbReference type="InterPro" id="IPR052035">
    <property type="entry name" value="ZnF_BED_domain_contain"/>
</dbReference>
<comment type="caution">
    <text evidence="7">The sequence shown here is derived from an EMBL/GenBank/DDBJ whole genome shotgun (WGS) entry which is preliminary data.</text>
</comment>
<dbReference type="Pfam" id="PF05699">
    <property type="entry name" value="Dimer_Tnp_hAT"/>
    <property type="match status" value="1"/>
</dbReference>
<reference evidence="7 8" key="1">
    <citation type="submission" date="2015-12" db="EMBL/GenBank/DDBJ databases">
        <title>The genome of Folsomia candida.</title>
        <authorList>
            <person name="Faddeeva A."/>
            <person name="Derks M.F."/>
            <person name="Anvar Y."/>
            <person name="Smit S."/>
            <person name="Van Straalen N."/>
            <person name="Roelofs D."/>
        </authorList>
    </citation>
    <scope>NUCLEOTIDE SEQUENCE [LARGE SCALE GENOMIC DNA]</scope>
    <source>
        <strain evidence="7 8">VU population</strain>
        <tissue evidence="7">Whole body</tissue>
    </source>
</reference>
<dbReference type="SUPFAM" id="SSF53098">
    <property type="entry name" value="Ribonuclease H-like"/>
    <property type="match status" value="1"/>
</dbReference>
<comment type="subcellular location">
    <subcellularLocation>
        <location evidence="1">Nucleus</location>
    </subcellularLocation>
</comment>
<dbReference type="Proteomes" id="UP000198287">
    <property type="component" value="Unassembled WGS sequence"/>
</dbReference>
<evidence type="ECO:0000259" key="6">
    <source>
        <dbReference type="Pfam" id="PF05699"/>
    </source>
</evidence>
<dbReference type="OrthoDB" id="6770822at2759"/>
<keyword evidence="5" id="KW-0539">Nucleus</keyword>
<accession>A0A226DNU9</accession>
<proteinExistence type="predicted"/>
<evidence type="ECO:0000313" key="7">
    <source>
        <dbReference type="EMBL" id="OXA46327.1"/>
    </source>
</evidence>
<dbReference type="InterPro" id="IPR012337">
    <property type="entry name" value="RNaseH-like_sf"/>
</dbReference>
<feature type="domain" description="HAT C-terminal dimerisation" evidence="6">
    <location>
        <begin position="511"/>
        <end position="593"/>
    </location>
</feature>
<keyword evidence="3" id="KW-0863">Zinc-finger</keyword>
<dbReference type="AlphaFoldDB" id="A0A226DNU9"/>
<organism evidence="7 8">
    <name type="scientific">Folsomia candida</name>
    <name type="common">Springtail</name>
    <dbReference type="NCBI Taxonomy" id="158441"/>
    <lineage>
        <taxon>Eukaryota</taxon>
        <taxon>Metazoa</taxon>
        <taxon>Ecdysozoa</taxon>
        <taxon>Arthropoda</taxon>
        <taxon>Hexapoda</taxon>
        <taxon>Collembola</taxon>
        <taxon>Entomobryomorpha</taxon>
        <taxon>Isotomoidea</taxon>
        <taxon>Isotomidae</taxon>
        <taxon>Proisotominae</taxon>
        <taxon>Folsomia</taxon>
    </lineage>
</organism>
<protein>
    <submittedName>
        <fullName evidence="7">Putative AC transposase</fullName>
    </submittedName>
</protein>
<evidence type="ECO:0000256" key="2">
    <source>
        <dbReference type="ARBA" id="ARBA00022723"/>
    </source>
</evidence>
<keyword evidence="4" id="KW-0862">Zinc</keyword>
<evidence type="ECO:0000256" key="1">
    <source>
        <dbReference type="ARBA" id="ARBA00004123"/>
    </source>
</evidence>
<dbReference type="InterPro" id="IPR008906">
    <property type="entry name" value="HATC_C_dom"/>
</dbReference>
<name>A0A226DNU9_FOLCA</name>
<dbReference type="GO" id="GO:0005634">
    <property type="term" value="C:nucleus"/>
    <property type="evidence" value="ECO:0007669"/>
    <property type="project" value="UniProtKB-SubCell"/>
</dbReference>
<keyword evidence="2" id="KW-0479">Metal-binding</keyword>
<evidence type="ECO:0000256" key="3">
    <source>
        <dbReference type="ARBA" id="ARBA00022771"/>
    </source>
</evidence>
<dbReference type="SUPFAM" id="SSF140996">
    <property type="entry name" value="Hermes dimerisation domain"/>
    <property type="match status" value="1"/>
</dbReference>
<sequence>MDVGSSPAILDSNEVQDVVPQLDFKKRKLTSEFQLFSKSYQKGGGATSGMKRHIEKIHPSILQDRGASTSGSIVPPSPVLNNETLMNGIVEFVLETDQAFSIVDDSSFKRLIRLINPEVKLPGRTTLRDAVSKRYQKEKELVAAQLQEIPGKLSFMVDCWTSANQWAFQGIVVQGISKNWELISIALDLTILEGSHTGINLASQFMKVLEEFSIVKKVHSITTDNASNMDTFFTNFEEQMKIKEENFKIQDFRVRCLAHILNFCCQSALDSLRAKYDPKFDSISEEAEQMDGTNLPILTKRTLPARFPTSTRAIPQCDVLGIEKKELVLDIKTRWNSTIAMITRAVEYREPLEYTLRREKKLHSWILSAEEWASITKMIILLKPFEDMTVLMSKQDFPTISFCALVYSKIFGHLEKYRIDPKRKLKAIDPCNGRVHPKWLRDAASKAYDKLGTYYPSSDGEIKTFWINNYKEPDSEEDSTELEPSSSSVENEQDIFMQFHQKQSMVVKKDEMERYLSEPTVRSDSQTNGALGWWKNHEEDYPMLSKMARDFLSASGTSVPSERLFSSGSTLINPRRQRMKPSTIRECVCTKNWTKSKSQALFKEELCLAVSEKMCADC</sequence>
<dbReference type="GO" id="GO:0008270">
    <property type="term" value="F:zinc ion binding"/>
    <property type="evidence" value="ECO:0007669"/>
    <property type="project" value="UniProtKB-KW"/>
</dbReference>
<keyword evidence="8" id="KW-1185">Reference proteome</keyword>
<dbReference type="PANTHER" id="PTHR46481:SF10">
    <property type="entry name" value="ZINC FINGER BED DOMAIN-CONTAINING PROTEIN 39"/>
    <property type="match status" value="1"/>
</dbReference>
<evidence type="ECO:0000256" key="4">
    <source>
        <dbReference type="ARBA" id="ARBA00022833"/>
    </source>
</evidence>
<dbReference type="GO" id="GO:0046983">
    <property type="term" value="F:protein dimerization activity"/>
    <property type="evidence" value="ECO:0007669"/>
    <property type="project" value="InterPro"/>
</dbReference>
<dbReference type="OMA" id="ENVEHET"/>
<dbReference type="EMBL" id="LNIX01000016">
    <property type="protein sequence ID" value="OXA46327.1"/>
    <property type="molecule type" value="Genomic_DNA"/>
</dbReference>
<gene>
    <name evidence="7" type="ORF">Fcan01_19096</name>
</gene>
<evidence type="ECO:0000256" key="5">
    <source>
        <dbReference type="ARBA" id="ARBA00023242"/>
    </source>
</evidence>